<feature type="domain" description="4Fe-4S ferredoxin-type" evidence="9">
    <location>
        <begin position="453"/>
        <end position="483"/>
    </location>
</feature>
<dbReference type="InterPro" id="IPR051684">
    <property type="entry name" value="Electron_Trans/Redox"/>
</dbReference>
<dbReference type="PROSITE" id="PS00198">
    <property type="entry name" value="4FE4S_FER_1"/>
    <property type="match status" value="4"/>
</dbReference>
<feature type="region of interest" description="Disordered" evidence="7">
    <location>
        <begin position="506"/>
        <end position="532"/>
    </location>
</feature>
<dbReference type="Gene3D" id="3.30.70.20">
    <property type="match status" value="3"/>
</dbReference>
<feature type="domain" description="4Fe-4S ferredoxin-type" evidence="9">
    <location>
        <begin position="370"/>
        <end position="402"/>
    </location>
</feature>
<reference evidence="10 11" key="1">
    <citation type="journal article" date="2016" name="Nat. Commun.">
        <title>Thousands of microbial genomes shed light on interconnected biogeochemical processes in an aquifer system.</title>
        <authorList>
            <person name="Anantharaman K."/>
            <person name="Brown C.T."/>
            <person name="Hug L.A."/>
            <person name="Sharon I."/>
            <person name="Castelle C.J."/>
            <person name="Probst A.J."/>
            <person name="Thomas B.C."/>
            <person name="Singh A."/>
            <person name="Wilkins M.J."/>
            <person name="Karaoz U."/>
            <person name="Brodie E.L."/>
            <person name="Williams K.H."/>
            <person name="Hubbard S.S."/>
            <person name="Banfield J.F."/>
        </authorList>
    </citation>
    <scope>NUCLEOTIDE SEQUENCE [LARGE SCALE GENOMIC DNA]</scope>
</reference>
<evidence type="ECO:0000313" key="11">
    <source>
        <dbReference type="Proteomes" id="UP000178735"/>
    </source>
</evidence>
<evidence type="ECO:0000256" key="3">
    <source>
        <dbReference type="ARBA" id="ARBA00022723"/>
    </source>
</evidence>
<dbReference type="Pfam" id="PF12838">
    <property type="entry name" value="Fer4_7"/>
    <property type="match status" value="2"/>
</dbReference>
<dbReference type="STRING" id="1817813.A2008_10585"/>
<protein>
    <recommendedName>
        <fullName evidence="9">4Fe-4S ferredoxin-type domain-containing protein</fullName>
    </recommendedName>
</protein>
<feature type="transmembrane region" description="Helical" evidence="8">
    <location>
        <begin position="174"/>
        <end position="192"/>
    </location>
</feature>
<dbReference type="CDD" id="cd16373">
    <property type="entry name" value="DMSOR_beta_like"/>
    <property type="match status" value="1"/>
</dbReference>
<feature type="domain" description="4Fe-4S ferredoxin-type" evidence="9">
    <location>
        <begin position="217"/>
        <end position="240"/>
    </location>
</feature>
<evidence type="ECO:0000256" key="2">
    <source>
        <dbReference type="ARBA" id="ARBA00022485"/>
    </source>
</evidence>
<gene>
    <name evidence="10" type="ORF">A2008_10585</name>
</gene>
<dbReference type="PANTHER" id="PTHR30176">
    <property type="entry name" value="FERREDOXIN-TYPE PROTEIN NAPH"/>
    <property type="match status" value="1"/>
</dbReference>
<dbReference type="InterPro" id="IPR017900">
    <property type="entry name" value="4Fe4S_Fe_S_CS"/>
</dbReference>
<comment type="caution">
    <text evidence="10">The sequence shown here is derived from an EMBL/GenBank/DDBJ whole genome shotgun (WGS) entry which is preliminary data.</text>
</comment>
<evidence type="ECO:0000256" key="4">
    <source>
        <dbReference type="ARBA" id="ARBA00022982"/>
    </source>
</evidence>
<dbReference type="GO" id="GO:0046872">
    <property type="term" value="F:metal ion binding"/>
    <property type="evidence" value="ECO:0007669"/>
    <property type="project" value="UniProtKB-KW"/>
</dbReference>
<evidence type="ECO:0000259" key="9">
    <source>
        <dbReference type="PROSITE" id="PS51379"/>
    </source>
</evidence>
<evidence type="ECO:0000256" key="1">
    <source>
        <dbReference type="ARBA" id="ARBA00022448"/>
    </source>
</evidence>
<dbReference type="EMBL" id="MGFH01000050">
    <property type="protein sequence ID" value="OGM06996.1"/>
    <property type="molecule type" value="Genomic_DNA"/>
</dbReference>
<feature type="domain" description="4Fe-4S ferredoxin-type" evidence="9">
    <location>
        <begin position="241"/>
        <end position="270"/>
    </location>
</feature>
<name>A0A1F7WW17_9BACT</name>
<dbReference type="GO" id="GO:0051539">
    <property type="term" value="F:4 iron, 4 sulfur cluster binding"/>
    <property type="evidence" value="ECO:0007669"/>
    <property type="project" value="UniProtKB-KW"/>
</dbReference>
<dbReference type="Proteomes" id="UP000178735">
    <property type="component" value="Unassembled WGS sequence"/>
</dbReference>
<feature type="domain" description="4Fe-4S ferredoxin-type" evidence="9">
    <location>
        <begin position="420"/>
        <end position="449"/>
    </location>
</feature>
<keyword evidence="8" id="KW-0812">Transmembrane</keyword>
<feature type="transmembrane region" description="Helical" evidence="8">
    <location>
        <begin position="108"/>
        <end position="127"/>
    </location>
</feature>
<feature type="compositionally biased region" description="Low complexity" evidence="7">
    <location>
        <begin position="506"/>
        <end position="516"/>
    </location>
</feature>
<dbReference type="AlphaFoldDB" id="A0A1F7WW17"/>
<feature type="domain" description="4Fe-4S ferredoxin-type" evidence="9">
    <location>
        <begin position="332"/>
        <end position="362"/>
    </location>
</feature>
<keyword evidence="8" id="KW-1133">Transmembrane helix</keyword>
<dbReference type="SUPFAM" id="SSF54862">
    <property type="entry name" value="4Fe-4S ferredoxins"/>
    <property type="match status" value="2"/>
</dbReference>
<accession>A0A1F7WW17</accession>
<evidence type="ECO:0000256" key="6">
    <source>
        <dbReference type="ARBA" id="ARBA00023014"/>
    </source>
</evidence>
<dbReference type="InterPro" id="IPR017896">
    <property type="entry name" value="4Fe4S_Fe-S-bd"/>
</dbReference>
<feature type="transmembrane region" description="Helical" evidence="8">
    <location>
        <begin position="12"/>
        <end position="34"/>
    </location>
</feature>
<evidence type="ECO:0000256" key="7">
    <source>
        <dbReference type="SAM" id="MobiDB-lite"/>
    </source>
</evidence>
<feature type="transmembrane region" description="Helical" evidence="8">
    <location>
        <begin position="54"/>
        <end position="87"/>
    </location>
</feature>
<dbReference type="PANTHER" id="PTHR30176:SF3">
    <property type="entry name" value="FERREDOXIN-TYPE PROTEIN NAPH"/>
    <property type="match status" value="1"/>
</dbReference>
<dbReference type="PROSITE" id="PS51379">
    <property type="entry name" value="4FE4S_FER_2"/>
    <property type="match status" value="6"/>
</dbReference>
<sequence length="532" mass="58058">MSKIRKLYQSIFLIFSFYVFTADTALGESAVRFFHSLHIFPSLNAAFSGHGSRWMAVTLMLLVLTVFFGRFYCSFLCPVGFLQDILSSLAKRIKIKPSRVTNYPRLRVFMLFFTVFLALFNTGLWGWLDHFSIFGRLTNGFAIPAVNFILSPLEPYLNKTNYFQIEGSSAQAGFDFYYSILFIAALLAASAFRPRWFCNTLCPSGALFALIFKSGFMKIKLSPPCPGCKKCERNCPSGSITDGRVDYATCVTCLECVKICPKDILKISFARTEACDEIFPESKGTAASGTRRAFITNMATVAAGIVSAGYSSKLALAFDNVRKIACVIPPGAGTAYNFFSKCSACHMCISNCPSKVLKPALLENGFVGLSKPRMDFEKSYCGFECNICTGVCPSGALTYLPLAKKQTTAVGKVVLDTSAKTECIPYKNKTDCGSCAEHCPTGAVYMVQQGEVFVPKIRRVFCNGCGACEHVCPVAGAGKPIRVVPFPRHIPVLRLADIQDKIKKAPNVKAPNAPAKGVEDAKPSGGTDGFPF</sequence>
<keyword evidence="4" id="KW-0249">Electron transport</keyword>
<keyword evidence="3" id="KW-0479">Metal-binding</keyword>
<keyword evidence="1" id="KW-0813">Transport</keyword>
<evidence type="ECO:0000256" key="5">
    <source>
        <dbReference type="ARBA" id="ARBA00023004"/>
    </source>
</evidence>
<dbReference type="GO" id="GO:0005886">
    <property type="term" value="C:plasma membrane"/>
    <property type="evidence" value="ECO:0007669"/>
    <property type="project" value="TreeGrafter"/>
</dbReference>
<keyword evidence="5" id="KW-0408">Iron</keyword>
<dbReference type="Pfam" id="PF12801">
    <property type="entry name" value="Fer4_5"/>
    <property type="match status" value="2"/>
</dbReference>
<keyword evidence="6" id="KW-0411">Iron-sulfur</keyword>
<organism evidence="10 11">
    <name type="scientific">Candidatus Wallbacteria bacterium GWC2_49_35</name>
    <dbReference type="NCBI Taxonomy" id="1817813"/>
    <lineage>
        <taxon>Bacteria</taxon>
        <taxon>Candidatus Walliibacteriota</taxon>
    </lineage>
</organism>
<evidence type="ECO:0000256" key="8">
    <source>
        <dbReference type="SAM" id="Phobius"/>
    </source>
</evidence>
<keyword evidence="2" id="KW-0004">4Fe-4S</keyword>
<proteinExistence type="predicted"/>
<evidence type="ECO:0000313" key="10">
    <source>
        <dbReference type="EMBL" id="OGM06996.1"/>
    </source>
</evidence>
<keyword evidence="8" id="KW-0472">Membrane</keyword>